<gene>
    <name evidence="3" type="ORF">IBG24_12790</name>
</gene>
<evidence type="ECO:0000313" key="4">
    <source>
        <dbReference type="Proteomes" id="UP000620591"/>
    </source>
</evidence>
<feature type="chain" id="PRO_5034003946" evidence="1">
    <location>
        <begin position="36"/>
        <end position="314"/>
    </location>
</feature>
<dbReference type="RefSeq" id="WP_187769815.1">
    <property type="nucleotide sequence ID" value="NZ_JACTVM010000004.1"/>
</dbReference>
<sequence>MTRSSLVARRVALPITAALVGGTFATVGLASPAHAADVALSKNFKYTCKVTAGSDTPPLNLGTHEIDVAISTTVPTTVYPGQTIPQRAVKITLTMPELLRSSTVGLLSGTAAWGGSTDAALTLTTAGKTSSVRIPSLSAPRTPIPQAAGQPWKIPAAGTVPAIKAPAYTTGSVALGVPASFSIAASIYTEPEEMPVETVPSRLTCVGPADRALGSIRAVKAPNVAPRAPRTVKVVTKKNKAKNFVIRAKDANGDRLTYKVGKVKKKAGKVSGKGPKFKFKPKKNFKGKTAFYVSVRDGKGGSARVKVIVTVKKK</sequence>
<proteinExistence type="predicted"/>
<keyword evidence="1" id="KW-0732">Signal</keyword>
<dbReference type="Proteomes" id="UP000620591">
    <property type="component" value="Unassembled WGS sequence"/>
</dbReference>
<comment type="caution">
    <text evidence="3">The sequence shown here is derived from an EMBL/GenBank/DDBJ whole genome shotgun (WGS) entry which is preliminary data.</text>
</comment>
<dbReference type="EMBL" id="JACTVM010000004">
    <property type="protein sequence ID" value="MBC9227192.1"/>
    <property type="molecule type" value="Genomic_DNA"/>
</dbReference>
<dbReference type="InterPro" id="IPR046542">
    <property type="entry name" value="DUF6801"/>
</dbReference>
<accession>A0A8I0EXI4</accession>
<protein>
    <submittedName>
        <fullName evidence="3">Cadherin-like domain-containing protein</fullName>
    </submittedName>
</protein>
<feature type="domain" description="DUF6801" evidence="2">
    <location>
        <begin position="45"/>
        <end position="214"/>
    </location>
</feature>
<evidence type="ECO:0000259" key="2">
    <source>
        <dbReference type="Pfam" id="PF20611"/>
    </source>
</evidence>
<dbReference type="Pfam" id="PF17963">
    <property type="entry name" value="Big_9"/>
    <property type="match status" value="1"/>
</dbReference>
<dbReference type="Pfam" id="PF20611">
    <property type="entry name" value="DUF6801"/>
    <property type="match status" value="1"/>
</dbReference>
<dbReference type="AlphaFoldDB" id="A0A8I0EXI4"/>
<name>A0A8I0EXI4_9ACTN</name>
<reference evidence="3" key="1">
    <citation type="submission" date="2020-09" db="EMBL/GenBank/DDBJ databases">
        <title>Novel species in genus Aeromicrobium.</title>
        <authorList>
            <person name="Zhang G."/>
        </authorList>
    </citation>
    <scope>NUCLEOTIDE SEQUENCE</scope>
    <source>
        <strain evidence="3">Zg-636</strain>
    </source>
</reference>
<feature type="signal peptide" evidence="1">
    <location>
        <begin position="1"/>
        <end position="35"/>
    </location>
</feature>
<organism evidence="3 4">
    <name type="scientific">Aeromicrobium senzhongii</name>
    <dbReference type="NCBI Taxonomy" id="2663859"/>
    <lineage>
        <taxon>Bacteria</taxon>
        <taxon>Bacillati</taxon>
        <taxon>Actinomycetota</taxon>
        <taxon>Actinomycetes</taxon>
        <taxon>Propionibacteriales</taxon>
        <taxon>Nocardioidaceae</taxon>
        <taxon>Aeromicrobium</taxon>
    </lineage>
</organism>
<evidence type="ECO:0000313" key="3">
    <source>
        <dbReference type="EMBL" id="MBC9227192.1"/>
    </source>
</evidence>
<evidence type="ECO:0000256" key="1">
    <source>
        <dbReference type="SAM" id="SignalP"/>
    </source>
</evidence>